<reference evidence="3" key="1">
    <citation type="journal article" date="2019" name="Int. J. Syst. Evol. Microbiol.">
        <title>The Global Catalogue of Microorganisms (GCM) 10K type strain sequencing project: providing services to taxonomists for standard genome sequencing and annotation.</title>
        <authorList>
            <consortium name="The Broad Institute Genomics Platform"/>
            <consortium name="The Broad Institute Genome Sequencing Center for Infectious Disease"/>
            <person name="Wu L."/>
            <person name="Ma J."/>
        </authorList>
    </citation>
    <scope>NUCLEOTIDE SEQUENCE [LARGE SCALE GENOMIC DNA]</scope>
    <source>
        <strain evidence="3">JCM 17925</strain>
    </source>
</reference>
<evidence type="ECO:0000256" key="1">
    <source>
        <dbReference type="SAM" id="Phobius"/>
    </source>
</evidence>
<organism evidence="2 3">
    <name type="scientific">Nibrella viscosa</name>
    <dbReference type="NCBI Taxonomy" id="1084524"/>
    <lineage>
        <taxon>Bacteria</taxon>
        <taxon>Pseudomonadati</taxon>
        <taxon>Bacteroidota</taxon>
        <taxon>Cytophagia</taxon>
        <taxon>Cytophagales</taxon>
        <taxon>Spirosomataceae</taxon>
        <taxon>Nibrella</taxon>
    </lineage>
</organism>
<dbReference type="RefSeq" id="WP_345269367.1">
    <property type="nucleotide sequence ID" value="NZ_BAABHB010000008.1"/>
</dbReference>
<keyword evidence="1" id="KW-0472">Membrane</keyword>
<feature type="transmembrane region" description="Helical" evidence="1">
    <location>
        <begin position="276"/>
        <end position="301"/>
    </location>
</feature>
<keyword evidence="3" id="KW-1185">Reference proteome</keyword>
<feature type="transmembrane region" description="Helical" evidence="1">
    <location>
        <begin position="366"/>
        <end position="385"/>
    </location>
</feature>
<feature type="transmembrane region" description="Helical" evidence="1">
    <location>
        <begin position="240"/>
        <end position="264"/>
    </location>
</feature>
<feature type="transmembrane region" description="Helical" evidence="1">
    <location>
        <begin position="6"/>
        <end position="25"/>
    </location>
</feature>
<accession>A0ABP8KMX6</accession>
<gene>
    <name evidence="2" type="ORF">GCM10023187_36730</name>
</gene>
<keyword evidence="1" id="KW-0812">Transmembrane</keyword>
<sequence length="458" mass="51838">MTPTPFRIGWLALSAGLYIFIAYGVPREQFGLLLSLYGLLFWGYLLRVRPLWYHRNSQTSVFGFPDEPDRLLFAAAIIFRLTLLFAMPKLSDDYVRFIWDGRLLAHGFNPYLYLPTGIINTPLAGQAGLDGNVFIYLNSPNYYTVYPPLNQAMFGLAAMLSPGNVLGNVIALRVFILLAELGVLWLLVRLLTHVNRNPNLALLYGLNPLIILELTGNVHFEAVVIFFVLLAVWLVLKNRWVLSAGALALAVGTKLLPLLFLPLAIRYLGWRRGISYAMLTLILTGILFLPFASVALVQNIFSSINLYFQKFEFNASIYYLIREVGFWIKGYNIIEQAGLWLSIITTLGVLWIAFSTKLPHALSTRLLLTLSFYFALATTVHPWYATTLVAASVFTNFRYPLVWSGLIWVSYATYQGGLPYRENLLLTAVEYLVVAGYGLYEVWTNKNPHQTPEHLMRA</sequence>
<evidence type="ECO:0000313" key="3">
    <source>
        <dbReference type="Proteomes" id="UP001500936"/>
    </source>
</evidence>
<dbReference type="EMBL" id="BAABHB010000008">
    <property type="protein sequence ID" value="GAA4411230.1"/>
    <property type="molecule type" value="Genomic_DNA"/>
</dbReference>
<feature type="transmembrane region" description="Helical" evidence="1">
    <location>
        <begin position="72"/>
        <end position="90"/>
    </location>
</feature>
<comment type="caution">
    <text evidence="2">The sequence shown here is derived from an EMBL/GenBank/DDBJ whole genome shotgun (WGS) entry which is preliminary data.</text>
</comment>
<keyword evidence="1" id="KW-1133">Transmembrane helix</keyword>
<name>A0ABP8KMX6_9BACT</name>
<proteinExistence type="predicted"/>
<feature type="transmembrane region" description="Helical" evidence="1">
    <location>
        <begin position="423"/>
        <end position="440"/>
    </location>
</feature>
<feature type="transmembrane region" description="Helical" evidence="1">
    <location>
        <begin position="397"/>
        <end position="414"/>
    </location>
</feature>
<dbReference type="Proteomes" id="UP001500936">
    <property type="component" value="Unassembled WGS sequence"/>
</dbReference>
<feature type="transmembrane region" description="Helical" evidence="1">
    <location>
        <begin position="32"/>
        <end position="52"/>
    </location>
</feature>
<evidence type="ECO:0000313" key="2">
    <source>
        <dbReference type="EMBL" id="GAA4411230.1"/>
    </source>
</evidence>
<protein>
    <submittedName>
        <fullName evidence="2">DUF2029 domain-containing protein</fullName>
    </submittedName>
</protein>
<feature type="transmembrane region" description="Helical" evidence="1">
    <location>
        <begin position="209"/>
        <end position="234"/>
    </location>
</feature>
<feature type="transmembrane region" description="Helical" evidence="1">
    <location>
        <begin position="165"/>
        <end position="188"/>
    </location>
</feature>
<feature type="transmembrane region" description="Helical" evidence="1">
    <location>
        <begin position="337"/>
        <end position="354"/>
    </location>
</feature>
<dbReference type="Pfam" id="PF26314">
    <property type="entry name" value="MptA_B_family"/>
    <property type="match status" value="1"/>
</dbReference>